<dbReference type="Proteomes" id="UP000029713">
    <property type="component" value="Unassembled WGS sequence"/>
</dbReference>
<dbReference type="OrthoDB" id="5192241at2"/>
<protein>
    <submittedName>
        <fullName evidence="1">Uncharacterized protein</fullName>
    </submittedName>
</protein>
<evidence type="ECO:0000313" key="1">
    <source>
        <dbReference type="EMBL" id="KGH48478.1"/>
    </source>
</evidence>
<reference evidence="1 2" key="1">
    <citation type="submission" date="2014-07" db="EMBL/GenBank/DDBJ databases">
        <title>Biosystematic studies on Modestobacter strains isolated from extreme hyper-arid desert soil and from historic building.</title>
        <authorList>
            <person name="Bukarasam K."/>
            <person name="Bull A."/>
            <person name="Girard G."/>
            <person name="van Wezel G."/>
            <person name="Goodfellow M."/>
        </authorList>
    </citation>
    <scope>NUCLEOTIDE SEQUENCE [LARGE SCALE GENOMIC DNA]</scope>
    <source>
        <strain evidence="1 2">KNN45-2b</strain>
    </source>
</reference>
<dbReference type="EMBL" id="JPMX01000005">
    <property type="protein sequence ID" value="KGH48478.1"/>
    <property type="molecule type" value="Genomic_DNA"/>
</dbReference>
<evidence type="ECO:0000313" key="2">
    <source>
        <dbReference type="Proteomes" id="UP000029713"/>
    </source>
</evidence>
<dbReference type="RefSeq" id="WP_036332933.1">
    <property type="nucleotide sequence ID" value="NZ_JPMX01000005.1"/>
</dbReference>
<organism evidence="1 2">
    <name type="scientific">Modestobacter caceresii</name>
    <dbReference type="NCBI Taxonomy" id="1522368"/>
    <lineage>
        <taxon>Bacteria</taxon>
        <taxon>Bacillati</taxon>
        <taxon>Actinomycetota</taxon>
        <taxon>Actinomycetes</taxon>
        <taxon>Geodermatophilales</taxon>
        <taxon>Geodermatophilaceae</taxon>
        <taxon>Modestobacter</taxon>
    </lineage>
</organism>
<dbReference type="AlphaFoldDB" id="A0A098YCB2"/>
<sequence length="115" mass="11927">MSGPPAGDPAQAVLVPHWLSSPDRLEVERAVQAALDGGPLHPVVAVHLGEVLTELHVAAAREVVWPAPTARVRRATGWSDDVVPVRLSAVELASVLSLPGLPTVAREALTGGRSA</sequence>
<comment type="caution">
    <text evidence="1">The sequence shown here is derived from an EMBL/GenBank/DDBJ whole genome shotgun (WGS) entry which is preliminary data.</text>
</comment>
<gene>
    <name evidence="1" type="ORF">IN07_01635</name>
</gene>
<proteinExistence type="predicted"/>
<accession>A0A098YCB2</accession>
<keyword evidence="2" id="KW-1185">Reference proteome</keyword>
<dbReference type="STRING" id="1522368.IN07_01635"/>
<name>A0A098YCB2_9ACTN</name>